<dbReference type="Gene3D" id="3.30.1330.30">
    <property type="match status" value="1"/>
</dbReference>
<dbReference type="PANTHER" id="PTHR43191">
    <property type="entry name" value="RRNA METHYLTRANSFERASE 3"/>
    <property type="match status" value="1"/>
</dbReference>
<evidence type="ECO:0000313" key="5">
    <source>
        <dbReference type="EMBL" id="PCE63412.1"/>
    </source>
</evidence>
<evidence type="ECO:0000256" key="1">
    <source>
        <dbReference type="ARBA" id="ARBA00007228"/>
    </source>
</evidence>
<dbReference type="Pfam" id="PF22435">
    <property type="entry name" value="MRM3-like_sub_bind"/>
    <property type="match status" value="1"/>
</dbReference>
<comment type="caution">
    <text evidence="5">The sequence shown here is derived from an EMBL/GenBank/DDBJ whole genome shotgun (WGS) entry which is preliminary data.</text>
</comment>
<dbReference type="InterPro" id="IPR051259">
    <property type="entry name" value="rRNA_Methyltransferase"/>
</dbReference>
<dbReference type="Pfam" id="PF00588">
    <property type="entry name" value="SpoU_methylase"/>
    <property type="match status" value="1"/>
</dbReference>
<dbReference type="GO" id="GO:0032259">
    <property type="term" value="P:methylation"/>
    <property type="evidence" value="ECO:0007669"/>
    <property type="project" value="UniProtKB-KW"/>
</dbReference>
<dbReference type="InterPro" id="IPR053888">
    <property type="entry name" value="MRM3-like_sub_bind"/>
</dbReference>
<dbReference type="GO" id="GO:0005737">
    <property type="term" value="C:cytoplasm"/>
    <property type="evidence" value="ECO:0007669"/>
    <property type="project" value="UniProtKB-ARBA"/>
</dbReference>
<dbReference type="SMART" id="SM00967">
    <property type="entry name" value="SpoU_sub_bind"/>
    <property type="match status" value="1"/>
</dbReference>
<dbReference type="Gene3D" id="3.40.1280.10">
    <property type="match status" value="1"/>
</dbReference>
<dbReference type="CDD" id="cd18109">
    <property type="entry name" value="SpoU-like_RNA-MTase"/>
    <property type="match status" value="1"/>
</dbReference>
<feature type="domain" description="RNA 2-O ribose methyltransferase substrate binding" evidence="4">
    <location>
        <begin position="26"/>
        <end position="90"/>
    </location>
</feature>
<dbReference type="GO" id="GO:0008173">
    <property type="term" value="F:RNA methyltransferase activity"/>
    <property type="evidence" value="ECO:0007669"/>
    <property type="project" value="InterPro"/>
</dbReference>
<organism evidence="5 6">
    <name type="scientific">Sediminicola luteus</name>
    <dbReference type="NCBI Taxonomy" id="319238"/>
    <lineage>
        <taxon>Bacteria</taxon>
        <taxon>Pseudomonadati</taxon>
        <taxon>Bacteroidota</taxon>
        <taxon>Flavobacteriia</taxon>
        <taxon>Flavobacteriales</taxon>
        <taxon>Flavobacteriaceae</taxon>
        <taxon>Sediminicola</taxon>
    </lineage>
</organism>
<comment type="similarity">
    <text evidence="1">Belongs to the class IV-like SAM-binding methyltransferase superfamily. RNA methyltransferase TrmH family.</text>
</comment>
<dbReference type="SUPFAM" id="SSF75217">
    <property type="entry name" value="alpha/beta knot"/>
    <property type="match status" value="1"/>
</dbReference>
<name>A0A2A4G6Q0_9FLAO</name>
<evidence type="ECO:0000259" key="4">
    <source>
        <dbReference type="SMART" id="SM00967"/>
    </source>
</evidence>
<dbReference type="InterPro" id="IPR029026">
    <property type="entry name" value="tRNA_m1G_MTases_N"/>
</dbReference>
<dbReference type="InterPro" id="IPR001537">
    <property type="entry name" value="SpoU_MeTrfase"/>
</dbReference>
<dbReference type="SUPFAM" id="SSF55315">
    <property type="entry name" value="L30e-like"/>
    <property type="match status" value="1"/>
</dbReference>
<dbReference type="RefSeq" id="WP_097443365.1">
    <property type="nucleotide sequence ID" value="NZ_NBWU01000005.1"/>
</dbReference>
<protein>
    <submittedName>
        <fullName evidence="5">RNA methyltransferase</fullName>
    </submittedName>
</protein>
<sequence length="241" mass="26072">MVAKSELKFVKSLQQKKCRSESGLFVVEGVKSVNELLDSPLKLHSLYATDPALIGFNVAAIGVSPAELSRMSGLKTPNALLAVFEMPKAKPVDYSGWVLALDQVRDPGNLGTIIRLCDWFDIRHLVCAHGTVDCYNPKVLQATMGSITRVNVVYEDLEMVLGKHGTQAYGAFMTGENLYKAKLSERGILVMGNEANGVSAEVEAMIQGKLSIPQYGAQTTESLNVAMATGIILAELKRKLG</sequence>
<dbReference type="InterPro" id="IPR013123">
    <property type="entry name" value="SpoU_subst-bd"/>
</dbReference>
<proteinExistence type="inferred from homology"/>
<evidence type="ECO:0000256" key="2">
    <source>
        <dbReference type="ARBA" id="ARBA00022603"/>
    </source>
</evidence>
<reference evidence="5 6" key="1">
    <citation type="submission" date="2017-04" db="EMBL/GenBank/DDBJ databases">
        <title>A new member of the family Flavobacteriaceae isolated from ascidians.</title>
        <authorList>
            <person name="Chen L."/>
        </authorList>
    </citation>
    <scope>NUCLEOTIDE SEQUENCE [LARGE SCALE GENOMIC DNA]</scope>
    <source>
        <strain evidence="5 6">HQA918</strain>
    </source>
</reference>
<dbReference type="GO" id="GO:0003723">
    <property type="term" value="F:RNA binding"/>
    <property type="evidence" value="ECO:0007669"/>
    <property type="project" value="InterPro"/>
</dbReference>
<accession>A0A2A4G6Q0</accession>
<keyword evidence="6" id="KW-1185">Reference proteome</keyword>
<keyword evidence="3 5" id="KW-0808">Transferase</keyword>
<dbReference type="AlphaFoldDB" id="A0A2A4G6Q0"/>
<dbReference type="Proteomes" id="UP000219559">
    <property type="component" value="Unassembled WGS sequence"/>
</dbReference>
<dbReference type="OrthoDB" id="9785673at2"/>
<evidence type="ECO:0000256" key="3">
    <source>
        <dbReference type="ARBA" id="ARBA00022679"/>
    </source>
</evidence>
<keyword evidence="2 5" id="KW-0489">Methyltransferase</keyword>
<dbReference type="InterPro" id="IPR029064">
    <property type="entry name" value="Ribosomal_eL30-like_sf"/>
</dbReference>
<dbReference type="EMBL" id="NBWU01000005">
    <property type="protein sequence ID" value="PCE63412.1"/>
    <property type="molecule type" value="Genomic_DNA"/>
</dbReference>
<dbReference type="InterPro" id="IPR029028">
    <property type="entry name" value="Alpha/beta_knot_MTases"/>
</dbReference>
<dbReference type="PANTHER" id="PTHR43191:SF2">
    <property type="entry name" value="RRNA METHYLTRANSFERASE 3, MITOCHONDRIAL"/>
    <property type="match status" value="1"/>
</dbReference>
<dbReference type="GO" id="GO:0006396">
    <property type="term" value="P:RNA processing"/>
    <property type="evidence" value="ECO:0007669"/>
    <property type="project" value="InterPro"/>
</dbReference>
<gene>
    <name evidence="5" type="ORF">B7P33_14440</name>
</gene>
<evidence type="ECO:0000313" key="6">
    <source>
        <dbReference type="Proteomes" id="UP000219559"/>
    </source>
</evidence>